<evidence type="ECO:0000259" key="2">
    <source>
        <dbReference type="Pfam" id="PF01726"/>
    </source>
</evidence>
<keyword evidence="1" id="KW-1133">Transmembrane helix</keyword>
<dbReference type="GO" id="GO:0004252">
    <property type="term" value="F:serine-type endopeptidase activity"/>
    <property type="evidence" value="ECO:0007669"/>
    <property type="project" value="InterPro"/>
</dbReference>
<keyword evidence="1" id="KW-0812">Transmembrane</keyword>
<sequence length="145" mass="15709">MNRRNDVGNELGDTALRVYLLLVSEGRPMSIREVQRSLSLSSPGVAYHHLERLRRLGLAVKEEGGYVAVRRNGVVEGLIIIGSKALPRAAFYLGFSASLAASYAVAVAMKAIALDPMAAIPLAALVIFSSLEFKEQWSKLRGAIK</sequence>
<organism evidence="3 4">
    <name type="scientific">Thermocladium modestius</name>
    <dbReference type="NCBI Taxonomy" id="62609"/>
    <lineage>
        <taxon>Archaea</taxon>
        <taxon>Thermoproteota</taxon>
        <taxon>Thermoprotei</taxon>
        <taxon>Thermoproteales</taxon>
        <taxon>Thermoproteaceae</taxon>
        <taxon>Thermocladium</taxon>
    </lineage>
</organism>
<dbReference type="Gene3D" id="1.10.10.10">
    <property type="entry name" value="Winged helix-like DNA-binding domain superfamily/Winged helix DNA-binding domain"/>
    <property type="match status" value="1"/>
</dbReference>
<protein>
    <recommendedName>
        <fullName evidence="2">LexA repressor DNA-binding domain-containing protein</fullName>
    </recommendedName>
</protein>
<reference evidence="3" key="1">
    <citation type="journal article" date="2014" name="Int. J. Syst. Evol. Microbiol.">
        <title>Complete genome sequence of Corynebacterium casei LMG S-19264T (=DSM 44701T), isolated from a smear-ripened cheese.</title>
        <authorList>
            <consortium name="US DOE Joint Genome Institute (JGI-PGF)"/>
            <person name="Walter F."/>
            <person name="Albersmeier A."/>
            <person name="Kalinowski J."/>
            <person name="Ruckert C."/>
        </authorList>
    </citation>
    <scope>NUCLEOTIDE SEQUENCE</scope>
    <source>
        <strain evidence="3">JCM 10088</strain>
    </source>
</reference>
<dbReference type="AlphaFoldDB" id="A0A830GSJ5"/>
<feature type="domain" description="LexA repressor DNA-binding" evidence="2">
    <location>
        <begin position="24"/>
        <end position="58"/>
    </location>
</feature>
<dbReference type="EMBL" id="BMNL01000001">
    <property type="protein sequence ID" value="GGP19613.1"/>
    <property type="molecule type" value="Genomic_DNA"/>
</dbReference>
<evidence type="ECO:0000313" key="3">
    <source>
        <dbReference type="EMBL" id="GGP19613.1"/>
    </source>
</evidence>
<reference evidence="3" key="2">
    <citation type="submission" date="2020-09" db="EMBL/GenBank/DDBJ databases">
        <authorList>
            <person name="Sun Q."/>
            <person name="Ohkuma M."/>
        </authorList>
    </citation>
    <scope>NUCLEOTIDE SEQUENCE</scope>
    <source>
        <strain evidence="3">JCM 10088</strain>
    </source>
</reference>
<name>A0A830GSJ5_9CREN</name>
<dbReference type="Proteomes" id="UP000610960">
    <property type="component" value="Unassembled WGS sequence"/>
</dbReference>
<keyword evidence="1" id="KW-0472">Membrane</keyword>
<dbReference type="Pfam" id="PF01726">
    <property type="entry name" value="LexA_DNA_bind"/>
    <property type="match status" value="1"/>
</dbReference>
<dbReference type="InterPro" id="IPR036390">
    <property type="entry name" value="WH_DNA-bd_sf"/>
</dbReference>
<dbReference type="GO" id="GO:0006508">
    <property type="term" value="P:proteolysis"/>
    <property type="evidence" value="ECO:0007669"/>
    <property type="project" value="InterPro"/>
</dbReference>
<comment type="caution">
    <text evidence="3">The sequence shown here is derived from an EMBL/GenBank/DDBJ whole genome shotgun (WGS) entry which is preliminary data.</text>
</comment>
<dbReference type="InterPro" id="IPR036388">
    <property type="entry name" value="WH-like_DNA-bd_sf"/>
</dbReference>
<gene>
    <name evidence="3" type="ORF">GCM10007981_04000</name>
</gene>
<proteinExistence type="predicted"/>
<feature type="transmembrane region" description="Helical" evidence="1">
    <location>
        <begin position="112"/>
        <end position="131"/>
    </location>
</feature>
<dbReference type="SUPFAM" id="SSF46785">
    <property type="entry name" value="Winged helix' DNA-binding domain"/>
    <property type="match status" value="1"/>
</dbReference>
<feature type="transmembrane region" description="Helical" evidence="1">
    <location>
        <begin position="89"/>
        <end position="106"/>
    </location>
</feature>
<dbReference type="InterPro" id="IPR006199">
    <property type="entry name" value="LexA_DNA-bd_dom"/>
</dbReference>
<evidence type="ECO:0000313" key="4">
    <source>
        <dbReference type="Proteomes" id="UP000610960"/>
    </source>
</evidence>
<keyword evidence="4" id="KW-1185">Reference proteome</keyword>
<evidence type="ECO:0000256" key="1">
    <source>
        <dbReference type="SAM" id="Phobius"/>
    </source>
</evidence>
<accession>A0A830GSJ5</accession>